<reference evidence="2 3" key="1">
    <citation type="submission" date="2018-11" db="EMBL/GenBank/DDBJ databases">
        <title>Genomic Encyclopedia of Type Strains, Phase IV (KMG-IV): sequencing the most valuable type-strain genomes for metagenomic binning, comparative biology and taxonomic classification.</title>
        <authorList>
            <person name="Goeker M."/>
        </authorList>
    </citation>
    <scope>NUCLEOTIDE SEQUENCE [LARGE SCALE GENOMIC DNA]</scope>
    <source>
        <strain evidence="2 3">DSM 16974</strain>
    </source>
</reference>
<dbReference type="EMBL" id="RJUK01000003">
    <property type="protein sequence ID" value="ROQ18022.1"/>
    <property type="molecule type" value="Genomic_DNA"/>
</dbReference>
<comment type="caution">
    <text evidence="2">The sequence shown here is derived from an EMBL/GenBank/DDBJ whole genome shotgun (WGS) entry which is preliminary data.</text>
</comment>
<dbReference type="AlphaFoldDB" id="A0A3N1NH37"/>
<keyword evidence="3" id="KW-1185">Reference proteome</keyword>
<gene>
    <name evidence="2" type="ORF">EDC38_2994</name>
</gene>
<keyword evidence="1" id="KW-0472">Membrane</keyword>
<name>A0A3N1NH37_9GAMM</name>
<evidence type="ECO:0000256" key="1">
    <source>
        <dbReference type="SAM" id="Phobius"/>
    </source>
</evidence>
<keyword evidence="1" id="KW-0812">Transmembrane</keyword>
<sequence>MPLLTPERKRRLDLSLNALLILCLLVAGAVFLGYSEGYGMLLAPVGWVVALGVFRRWRWAYFASAVWALACYQLAKEGLEFEVLKRVVMIFSMPLVVLSIYLHEVLARR</sequence>
<organism evidence="2 3">
    <name type="scientific">Marinimicrobium koreense</name>
    <dbReference type="NCBI Taxonomy" id="306545"/>
    <lineage>
        <taxon>Bacteria</taxon>
        <taxon>Pseudomonadati</taxon>
        <taxon>Pseudomonadota</taxon>
        <taxon>Gammaproteobacteria</taxon>
        <taxon>Cellvibrionales</taxon>
        <taxon>Cellvibrionaceae</taxon>
        <taxon>Marinimicrobium</taxon>
    </lineage>
</organism>
<dbReference type="Proteomes" id="UP000273643">
    <property type="component" value="Unassembled WGS sequence"/>
</dbReference>
<feature type="transmembrane region" description="Helical" evidence="1">
    <location>
        <begin position="12"/>
        <end position="32"/>
    </location>
</feature>
<protein>
    <submittedName>
        <fullName evidence="2">Uncharacterized protein</fullName>
    </submittedName>
</protein>
<dbReference type="RefSeq" id="WP_123639355.1">
    <property type="nucleotide sequence ID" value="NZ_JBHYFO010000022.1"/>
</dbReference>
<keyword evidence="1" id="KW-1133">Transmembrane helix</keyword>
<evidence type="ECO:0000313" key="3">
    <source>
        <dbReference type="Proteomes" id="UP000273643"/>
    </source>
</evidence>
<dbReference type="OrthoDB" id="5705810at2"/>
<evidence type="ECO:0000313" key="2">
    <source>
        <dbReference type="EMBL" id="ROQ18022.1"/>
    </source>
</evidence>
<feature type="transmembrane region" description="Helical" evidence="1">
    <location>
        <begin position="87"/>
        <end position="106"/>
    </location>
</feature>
<accession>A0A3N1NH37</accession>
<proteinExistence type="predicted"/>